<dbReference type="InterPro" id="IPR052377">
    <property type="entry name" value="Mitochondrial_ECH-domain"/>
</dbReference>
<dbReference type="NCBIfam" id="NF006008">
    <property type="entry name" value="PRK08139.1"/>
    <property type="match status" value="1"/>
</dbReference>
<dbReference type="SUPFAM" id="SSF52096">
    <property type="entry name" value="ClpP/crotonase"/>
    <property type="match status" value="1"/>
</dbReference>
<dbReference type="InterPro" id="IPR029045">
    <property type="entry name" value="ClpP/crotonase-like_dom_sf"/>
</dbReference>
<accession>A0A844SJB7</accession>
<comment type="caution">
    <text evidence="7">The sequence shown here is derived from an EMBL/GenBank/DDBJ whole genome shotgun (WGS) entry which is preliminary data.</text>
</comment>
<comment type="function">
    <text evidence="5">May play a role in fatty acid biosynthesis and insulin sensitivity.</text>
</comment>
<proteinExistence type="inferred from homology"/>
<dbReference type="Proteomes" id="UP000436468">
    <property type="component" value="Unassembled WGS sequence"/>
</dbReference>
<evidence type="ECO:0000313" key="8">
    <source>
        <dbReference type="Proteomes" id="UP000436468"/>
    </source>
</evidence>
<name>A0A844SJB7_9BRAD</name>
<dbReference type="PANTHER" id="PTHR43602:SF1">
    <property type="entry name" value="ENOYL-COA HYDRATASE DOMAIN-CONTAINING PROTEIN 3, MITOCHONDRIAL"/>
    <property type="match status" value="1"/>
</dbReference>
<evidence type="ECO:0000256" key="6">
    <source>
        <dbReference type="ARBA" id="ARBA00040545"/>
    </source>
</evidence>
<keyword evidence="4" id="KW-0443">Lipid metabolism</keyword>
<dbReference type="AlphaFoldDB" id="A0A844SJB7"/>
<keyword evidence="2" id="KW-0276">Fatty acid metabolism</keyword>
<organism evidence="7 8">
    <name type="scientific">Bradyrhizobium pachyrhizi</name>
    <dbReference type="NCBI Taxonomy" id="280333"/>
    <lineage>
        <taxon>Bacteria</taxon>
        <taxon>Pseudomonadati</taxon>
        <taxon>Pseudomonadota</taxon>
        <taxon>Alphaproteobacteria</taxon>
        <taxon>Hyphomicrobiales</taxon>
        <taxon>Nitrobacteraceae</taxon>
        <taxon>Bradyrhizobium</taxon>
    </lineage>
</organism>
<dbReference type="Gene3D" id="1.10.12.10">
    <property type="entry name" value="Lyase 2-enoyl-coa Hydratase, Chain A, domain 2"/>
    <property type="match status" value="1"/>
</dbReference>
<dbReference type="InterPro" id="IPR001753">
    <property type="entry name" value="Enoyl-CoA_hydra/iso"/>
</dbReference>
<evidence type="ECO:0000256" key="3">
    <source>
        <dbReference type="ARBA" id="ARBA00022946"/>
    </source>
</evidence>
<dbReference type="InterPro" id="IPR014748">
    <property type="entry name" value="Enoyl-CoA_hydra_C"/>
</dbReference>
<evidence type="ECO:0000256" key="4">
    <source>
        <dbReference type="ARBA" id="ARBA00023098"/>
    </source>
</evidence>
<dbReference type="CDD" id="cd06558">
    <property type="entry name" value="crotonase-like"/>
    <property type="match status" value="1"/>
</dbReference>
<keyword evidence="8" id="KW-1185">Reference proteome</keyword>
<comment type="similarity">
    <text evidence="1">Belongs to the enoyl-CoA hydratase/isomerase family.</text>
</comment>
<dbReference type="Pfam" id="PF00378">
    <property type="entry name" value="ECH_1"/>
    <property type="match status" value="1"/>
</dbReference>
<dbReference type="Gene3D" id="3.90.226.10">
    <property type="entry name" value="2-enoyl-CoA Hydratase, Chain A, domain 1"/>
    <property type="match status" value="1"/>
</dbReference>
<gene>
    <name evidence="7" type="ORF">GPL21_03435</name>
</gene>
<evidence type="ECO:0000313" key="7">
    <source>
        <dbReference type="EMBL" id="MVT64169.1"/>
    </source>
</evidence>
<evidence type="ECO:0000256" key="5">
    <source>
        <dbReference type="ARBA" id="ARBA00037410"/>
    </source>
</evidence>
<dbReference type="GO" id="GO:0006631">
    <property type="term" value="P:fatty acid metabolic process"/>
    <property type="evidence" value="ECO:0007669"/>
    <property type="project" value="UniProtKB-KW"/>
</dbReference>
<protein>
    <recommendedName>
        <fullName evidence="6">Enoyl-CoA hydratase domain-containing protein 3, mitochondrial</fullName>
    </recommendedName>
</protein>
<dbReference type="PANTHER" id="PTHR43602">
    <property type="match status" value="1"/>
</dbReference>
<reference evidence="7 8" key="1">
    <citation type="submission" date="2019-12" db="EMBL/GenBank/DDBJ databases">
        <title>Draft genome sequences Bradyrhizobium cajani AMBPC1010, Bradyrhizobium pachyrhizi AMBPC1040 and Bradyrhizobium yuanmingense ALSPC3051, three plant growth promoting strains isolated from nodules of Cajanus cajan L. in Dominican Republic.</title>
        <authorList>
            <person name="Flores-Felix J.D."/>
            <person name="Araujo J."/>
            <person name="Diaz-Alcantara C."/>
            <person name="Gonzalez-Andres F."/>
            <person name="Velazquez E."/>
        </authorList>
    </citation>
    <scope>NUCLEOTIDE SEQUENCE [LARGE SCALE GENOMIC DNA]</scope>
    <source>
        <strain evidence="7 8">1040</strain>
    </source>
</reference>
<evidence type="ECO:0000256" key="2">
    <source>
        <dbReference type="ARBA" id="ARBA00022832"/>
    </source>
</evidence>
<dbReference type="EMBL" id="WQNF01000002">
    <property type="protein sequence ID" value="MVT64169.1"/>
    <property type="molecule type" value="Genomic_DNA"/>
</dbReference>
<sequence length="299" mass="31918">MPSLPSLQPACYIKLSQRPKWNFSMSAQAARAEAPQHQPILLRETIGSIALLTLNRPGARNSLSEGLIGELHAALNEISDDKRIRAVVLAANGPAFCAGHDLKELTGRRSDADRGRAYFAQIMNACSAMMQTIVRLPKPVVASVQGIATAAGCQLVASCDLAVASEAAAFATPGVDIGLFCSTPMVALSRNVPRKQAMEMLLTGEPVSAATAQGIGLVNRVVSAGTERDAAIALAEKVALKSAYTVKLGKEAFYRQAEMNLADAYRFAAEVMTENMMARDAEEGIGAFIEKRDPNWQDK</sequence>
<evidence type="ECO:0000256" key="1">
    <source>
        <dbReference type="ARBA" id="ARBA00005254"/>
    </source>
</evidence>
<keyword evidence="3" id="KW-0809">Transit peptide</keyword>
<keyword evidence="7" id="KW-0456">Lyase</keyword>
<dbReference type="GO" id="GO:0016836">
    <property type="term" value="F:hydro-lyase activity"/>
    <property type="evidence" value="ECO:0007669"/>
    <property type="project" value="TreeGrafter"/>
</dbReference>